<comment type="function">
    <text evidence="5">Methylation of the membrane-bound methyl-accepting chemotaxis proteins (MCP) to form gamma-glutamyl methyl ester residues in MCP.</text>
</comment>
<feature type="domain" description="CheR-type methyltransferase" evidence="7">
    <location>
        <begin position="1"/>
        <end position="273"/>
    </location>
</feature>
<organism evidence="8 9">
    <name type="scientific">Candidatus Lambdaproteobacteria bacterium RIFOXYD2_FULL_56_26</name>
    <dbReference type="NCBI Taxonomy" id="1817773"/>
    <lineage>
        <taxon>Bacteria</taxon>
        <taxon>Pseudomonadati</taxon>
        <taxon>Pseudomonadota</taxon>
        <taxon>Candidatus Lambdaproteobacteria</taxon>
    </lineage>
</organism>
<dbReference type="InterPro" id="IPR050903">
    <property type="entry name" value="Bact_Chemotaxis_MeTrfase"/>
</dbReference>
<feature type="binding site" evidence="6">
    <location>
        <begin position="218"/>
        <end position="219"/>
    </location>
    <ligand>
        <name>S-adenosyl-L-methionine</name>
        <dbReference type="ChEBI" id="CHEBI:59789"/>
    </ligand>
</feature>
<evidence type="ECO:0000256" key="4">
    <source>
        <dbReference type="ARBA" id="ARBA00022691"/>
    </source>
</evidence>
<evidence type="ECO:0000256" key="6">
    <source>
        <dbReference type="PIRSR" id="PIRSR000410-1"/>
    </source>
</evidence>
<dbReference type="InterPro" id="IPR026024">
    <property type="entry name" value="Chemotaxis_MeTrfase_CheR"/>
</dbReference>
<accession>A0A1F6GLE5</accession>
<dbReference type="SMART" id="SM00138">
    <property type="entry name" value="MeTrc"/>
    <property type="match status" value="1"/>
</dbReference>
<dbReference type="PANTHER" id="PTHR24422:SF26">
    <property type="entry name" value="CHEMOTAXIS PROTEIN METHYLTRANSFERASE"/>
    <property type="match status" value="1"/>
</dbReference>
<dbReference type="InterPro" id="IPR000780">
    <property type="entry name" value="CheR_MeTrfase"/>
</dbReference>
<proteinExistence type="predicted"/>
<dbReference type="Pfam" id="PF01739">
    <property type="entry name" value="CheR"/>
    <property type="match status" value="1"/>
</dbReference>
<feature type="binding site" evidence="6">
    <location>
        <position position="77"/>
    </location>
    <ligand>
        <name>S-adenosyl-L-methionine</name>
        <dbReference type="ChEBI" id="CHEBI:59789"/>
    </ligand>
</feature>
<dbReference type="Gene3D" id="3.40.50.150">
    <property type="entry name" value="Vaccinia Virus protein VP39"/>
    <property type="match status" value="1"/>
</dbReference>
<dbReference type="EC" id="2.1.1.80" evidence="5"/>
<evidence type="ECO:0000313" key="8">
    <source>
        <dbReference type="EMBL" id="OGG98929.1"/>
    </source>
</evidence>
<dbReference type="InterPro" id="IPR036804">
    <property type="entry name" value="CheR_N_sf"/>
</dbReference>
<dbReference type="SUPFAM" id="SSF53335">
    <property type="entry name" value="S-adenosyl-L-methionine-dependent methyltransferases"/>
    <property type="match status" value="1"/>
</dbReference>
<comment type="catalytic activity">
    <reaction evidence="1 5">
        <text>L-glutamyl-[protein] + S-adenosyl-L-methionine = [protein]-L-glutamate 5-O-methyl ester + S-adenosyl-L-homocysteine</text>
        <dbReference type="Rhea" id="RHEA:24452"/>
        <dbReference type="Rhea" id="RHEA-COMP:10208"/>
        <dbReference type="Rhea" id="RHEA-COMP:10311"/>
        <dbReference type="ChEBI" id="CHEBI:29973"/>
        <dbReference type="ChEBI" id="CHEBI:57856"/>
        <dbReference type="ChEBI" id="CHEBI:59789"/>
        <dbReference type="ChEBI" id="CHEBI:82795"/>
        <dbReference type="EC" id="2.1.1.80"/>
    </reaction>
</comment>
<dbReference type="InterPro" id="IPR029063">
    <property type="entry name" value="SAM-dependent_MTases_sf"/>
</dbReference>
<feature type="binding site" evidence="6">
    <location>
        <position position="83"/>
    </location>
    <ligand>
        <name>S-adenosyl-L-methionine</name>
        <dbReference type="ChEBI" id="CHEBI:59789"/>
    </ligand>
</feature>
<dbReference type="SUPFAM" id="SSF47757">
    <property type="entry name" value="Chemotaxis receptor methyltransferase CheR, N-terminal domain"/>
    <property type="match status" value="1"/>
</dbReference>
<reference evidence="8 9" key="1">
    <citation type="journal article" date="2016" name="Nat. Commun.">
        <title>Thousands of microbial genomes shed light on interconnected biogeochemical processes in an aquifer system.</title>
        <authorList>
            <person name="Anantharaman K."/>
            <person name="Brown C.T."/>
            <person name="Hug L.A."/>
            <person name="Sharon I."/>
            <person name="Castelle C.J."/>
            <person name="Probst A.J."/>
            <person name="Thomas B.C."/>
            <person name="Singh A."/>
            <person name="Wilkins M.J."/>
            <person name="Karaoz U."/>
            <person name="Brodie E.L."/>
            <person name="Williams K.H."/>
            <person name="Hubbard S.S."/>
            <person name="Banfield J.F."/>
        </authorList>
    </citation>
    <scope>NUCLEOTIDE SEQUENCE [LARGE SCALE GENOMIC DNA]</scope>
</reference>
<evidence type="ECO:0000313" key="9">
    <source>
        <dbReference type="Proteomes" id="UP000177583"/>
    </source>
</evidence>
<dbReference type="PRINTS" id="PR00996">
    <property type="entry name" value="CHERMTFRASE"/>
</dbReference>
<dbReference type="Gene3D" id="1.10.155.10">
    <property type="entry name" value="Chemotaxis receptor methyltransferase CheR, N-terminal domain"/>
    <property type="match status" value="1"/>
</dbReference>
<dbReference type="Proteomes" id="UP000177583">
    <property type="component" value="Unassembled WGS sequence"/>
</dbReference>
<feature type="binding site" evidence="6">
    <location>
        <position position="143"/>
    </location>
    <ligand>
        <name>S-adenosyl-L-methionine</name>
        <dbReference type="ChEBI" id="CHEBI:59789"/>
    </ligand>
</feature>
<dbReference type="PANTHER" id="PTHR24422">
    <property type="entry name" value="CHEMOTAXIS PROTEIN METHYLTRANSFERASE"/>
    <property type="match status" value="1"/>
</dbReference>
<evidence type="ECO:0000256" key="3">
    <source>
        <dbReference type="ARBA" id="ARBA00022679"/>
    </source>
</evidence>
<name>A0A1F6GLE5_9PROT</name>
<dbReference type="Pfam" id="PF03705">
    <property type="entry name" value="CheR_N"/>
    <property type="match status" value="1"/>
</dbReference>
<feature type="binding site" evidence="6">
    <location>
        <position position="79"/>
    </location>
    <ligand>
        <name>S-adenosyl-L-methionine</name>
        <dbReference type="ChEBI" id="CHEBI:59789"/>
    </ligand>
</feature>
<evidence type="ECO:0000259" key="7">
    <source>
        <dbReference type="PROSITE" id="PS50123"/>
    </source>
</evidence>
<dbReference type="EMBL" id="MFNF01000065">
    <property type="protein sequence ID" value="OGG98929.1"/>
    <property type="molecule type" value="Genomic_DNA"/>
</dbReference>
<dbReference type="AlphaFoldDB" id="A0A1F6GLE5"/>
<evidence type="ECO:0000256" key="5">
    <source>
        <dbReference type="PIRNR" id="PIRNR000410"/>
    </source>
</evidence>
<feature type="binding site" evidence="6">
    <location>
        <position position="117"/>
    </location>
    <ligand>
        <name>S-adenosyl-L-methionine</name>
        <dbReference type="ChEBI" id="CHEBI:59789"/>
    </ligand>
</feature>
<feature type="binding site" evidence="6">
    <location>
        <begin position="201"/>
        <end position="202"/>
    </location>
    <ligand>
        <name>S-adenosyl-L-methionine</name>
        <dbReference type="ChEBI" id="CHEBI:59789"/>
    </ligand>
</feature>
<sequence length="273" mass="31551">MFEALVMSDEEFRLYQKLIYDVVGINFTENKKQLLVSRLRKRLEVQGMGSYAEYRKFVVDPHNSDEFVQMINVISTNKTDFFREPQHFDFLKSHVYPSLGKKNKIRIWSAASSSGEELYTLAITLLEAIGSVRGKDVKILGTDISTKVLDEAEQGIYSDESVSPIPEPLLKKYFLKGQGRWNGHYLVREELKELISFRRLNLMQPFPLKGLFDFIFCRNVMIYFDKPTREELVAKLANQLQPGGYLFIGNAESLSGLKTTLKYVQPAIYQRVH</sequence>
<dbReference type="GO" id="GO:0032259">
    <property type="term" value="P:methylation"/>
    <property type="evidence" value="ECO:0007669"/>
    <property type="project" value="UniProtKB-KW"/>
</dbReference>
<dbReference type="GO" id="GO:0008983">
    <property type="term" value="F:protein-glutamate O-methyltransferase activity"/>
    <property type="evidence" value="ECO:0007669"/>
    <property type="project" value="UniProtKB-EC"/>
</dbReference>
<keyword evidence="2 5" id="KW-0489">Methyltransferase</keyword>
<evidence type="ECO:0000256" key="2">
    <source>
        <dbReference type="ARBA" id="ARBA00022603"/>
    </source>
</evidence>
<evidence type="ECO:0000256" key="1">
    <source>
        <dbReference type="ARBA" id="ARBA00001541"/>
    </source>
</evidence>
<dbReference type="InterPro" id="IPR022641">
    <property type="entry name" value="CheR_N"/>
</dbReference>
<protein>
    <recommendedName>
        <fullName evidence="5">Chemotaxis protein methyltransferase</fullName>
        <ecNumber evidence="5">2.1.1.80</ecNumber>
    </recommendedName>
</protein>
<dbReference type="PROSITE" id="PS50123">
    <property type="entry name" value="CHER"/>
    <property type="match status" value="1"/>
</dbReference>
<gene>
    <name evidence="8" type="ORF">A2557_13000</name>
</gene>
<comment type="caution">
    <text evidence="8">The sequence shown here is derived from an EMBL/GenBank/DDBJ whole genome shotgun (WGS) entry which is preliminary data.</text>
</comment>
<keyword evidence="3 5" id="KW-0808">Transferase</keyword>
<dbReference type="InterPro" id="IPR022642">
    <property type="entry name" value="CheR_C"/>
</dbReference>
<dbReference type="PIRSF" id="PIRSF000410">
    <property type="entry name" value="CheR"/>
    <property type="match status" value="1"/>
</dbReference>
<keyword evidence="4 5" id="KW-0949">S-adenosyl-L-methionine</keyword>